<sequence>MRMHYSQRTVKASLSSVTAAGPARRSTRCRSSLELYPCRRQLPARRTVTSRCRSRRRRFPTGTTHHGTWVTPTVQTALPT</sequence>
<accession>A0A371DRE2</accession>
<dbReference type="AlphaFoldDB" id="A0A371DRE2"/>
<organism evidence="2 3">
    <name type="scientific">Lentinus brumalis</name>
    <dbReference type="NCBI Taxonomy" id="2498619"/>
    <lineage>
        <taxon>Eukaryota</taxon>
        <taxon>Fungi</taxon>
        <taxon>Dikarya</taxon>
        <taxon>Basidiomycota</taxon>
        <taxon>Agaricomycotina</taxon>
        <taxon>Agaricomycetes</taxon>
        <taxon>Polyporales</taxon>
        <taxon>Polyporaceae</taxon>
        <taxon>Lentinus</taxon>
    </lineage>
</organism>
<feature type="compositionally biased region" description="Polar residues" evidence="1">
    <location>
        <begin position="1"/>
        <end position="18"/>
    </location>
</feature>
<evidence type="ECO:0000313" key="2">
    <source>
        <dbReference type="EMBL" id="RDX55113.1"/>
    </source>
</evidence>
<evidence type="ECO:0000256" key="1">
    <source>
        <dbReference type="SAM" id="MobiDB-lite"/>
    </source>
</evidence>
<reference evidence="2 3" key="1">
    <citation type="journal article" date="2018" name="Biotechnol. Biofuels">
        <title>Integrative visual omics of the white-rot fungus Polyporus brumalis exposes the biotechnological potential of its oxidative enzymes for delignifying raw plant biomass.</title>
        <authorList>
            <person name="Miyauchi S."/>
            <person name="Rancon A."/>
            <person name="Drula E."/>
            <person name="Hage H."/>
            <person name="Chaduli D."/>
            <person name="Favel A."/>
            <person name="Grisel S."/>
            <person name="Henrissat B."/>
            <person name="Herpoel-Gimbert I."/>
            <person name="Ruiz-Duenas F.J."/>
            <person name="Chevret D."/>
            <person name="Hainaut M."/>
            <person name="Lin J."/>
            <person name="Wang M."/>
            <person name="Pangilinan J."/>
            <person name="Lipzen A."/>
            <person name="Lesage-Meessen L."/>
            <person name="Navarro D."/>
            <person name="Riley R."/>
            <person name="Grigoriev I.V."/>
            <person name="Zhou S."/>
            <person name="Raouche S."/>
            <person name="Rosso M.N."/>
        </authorList>
    </citation>
    <scope>NUCLEOTIDE SEQUENCE [LARGE SCALE GENOMIC DNA]</scope>
    <source>
        <strain evidence="2 3">BRFM 1820</strain>
    </source>
</reference>
<feature type="region of interest" description="Disordered" evidence="1">
    <location>
        <begin position="1"/>
        <end position="26"/>
    </location>
</feature>
<name>A0A371DRE2_9APHY</name>
<gene>
    <name evidence="2" type="ORF">OH76DRAFT_866525</name>
</gene>
<protein>
    <submittedName>
        <fullName evidence="2">Uncharacterized protein</fullName>
    </submittedName>
</protein>
<feature type="compositionally biased region" description="Polar residues" evidence="1">
    <location>
        <begin position="70"/>
        <end position="80"/>
    </location>
</feature>
<proteinExistence type="predicted"/>
<dbReference type="Proteomes" id="UP000256964">
    <property type="component" value="Unassembled WGS sequence"/>
</dbReference>
<dbReference type="EMBL" id="KZ857383">
    <property type="protein sequence ID" value="RDX55113.1"/>
    <property type="molecule type" value="Genomic_DNA"/>
</dbReference>
<feature type="region of interest" description="Disordered" evidence="1">
    <location>
        <begin position="47"/>
        <end position="80"/>
    </location>
</feature>
<evidence type="ECO:0000313" key="3">
    <source>
        <dbReference type="Proteomes" id="UP000256964"/>
    </source>
</evidence>
<keyword evidence="3" id="KW-1185">Reference proteome</keyword>